<dbReference type="InterPro" id="IPR042470">
    <property type="entry name" value="RMI1_N_C_sf"/>
</dbReference>
<evidence type="ECO:0000313" key="5">
    <source>
        <dbReference type="EMBL" id="KAL1519641.1"/>
    </source>
</evidence>
<feature type="region of interest" description="Disordered" evidence="3">
    <location>
        <begin position="222"/>
        <end position="383"/>
    </location>
</feature>
<evidence type="ECO:0000259" key="4">
    <source>
        <dbReference type="Pfam" id="PF08585"/>
    </source>
</evidence>
<organism evidence="5 6">
    <name type="scientific">Prymnesium parvum</name>
    <name type="common">Toxic golden alga</name>
    <dbReference type="NCBI Taxonomy" id="97485"/>
    <lineage>
        <taxon>Eukaryota</taxon>
        <taxon>Haptista</taxon>
        <taxon>Haptophyta</taxon>
        <taxon>Prymnesiophyceae</taxon>
        <taxon>Prymnesiales</taxon>
        <taxon>Prymnesiaceae</taxon>
        <taxon>Prymnesium</taxon>
    </lineage>
</organism>
<feature type="compositionally biased region" description="Polar residues" evidence="3">
    <location>
        <begin position="296"/>
        <end position="311"/>
    </location>
</feature>
<feature type="domain" description="RecQ mediated genome instability protein 1 OB-fold" evidence="4">
    <location>
        <begin position="46"/>
        <end position="156"/>
    </location>
</feature>
<dbReference type="GO" id="GO:0000724">
    <property type="term" value="P:double-strand break repair via homologous recombination"/>
    <property type="evidence" value="ECO:0007669"/>
    <property type="project" value="TreeGrafter"/>
</dbReference>
<dbReference type="PANTHER" id="PTHR14790">
    <property type="entry name" value="RECQ-MEDIATED GENOME INSTABILITY PROTEIN 1 RMI1"/>
    <property type="match status" value="1"/>
</dbReference>
<comment type="caution">
    <text evidence="5">The sequence shown here is derived from an EMBL/GenBank/DDBJ whole genome shotgun (WGS) entry which is preliminary data.</text>
</comment>
<dbReference type="PANTHER" id="PTHR14790:SF15">
    <property type="entry name" value="RECQ-MEDIATED GENOME INSTABILITY PROTEIN 1"/>
    <property type="match status" value="1"/>
</dbReference>
<feature type="compositionally biased region" description="Low complexity" evidence="3">
    <location>
        <begin position="229"/>
        <end position="241"/>
    </location>
</feature>
<gene>
    <name evidence="5" type="ORF">AB1Y20_023152</name>
</gene>
<dbReference type="Pfam" id="PF08585">
    <property type="entry name" value="RMI1_N_C"/>
    <property type="match status" value="1"/>
</dbReference>
<evidence type="ECO:0000256" key="1">
    <source>
        <dbReference type="ARBA" id="ARBA00006395"/>
    </source>
</evidence>
<dbReference type="GO" id="GO:0031422">
    <property type="term" value="C:RecQ family helicase-topoisomerase III complex"/>
    <property type="evidence" value="ECO:0007669"/>
    <property type="project" value="TreeGrafter"/>
</dbReference>
<feature type="compositionally biased region" description="Low complexity" evidence="3">
    <location>
        <begin position="172"/>
        <end position="197"/>
    </location>
</feature>
<feature type="compositionally biased region" description="Pro residues" evidence="3">
    <location>
        <begin position="275"/>
        <end position="293"/>
    </location>
</feature>
<dbReference type="GO" id="GO:0000712">
    <property type="term" value="P:resolution of meiotic recombination intermediates"/>
    <property type="evidence" value="ECO:0007669"/>
    <property type="project" value="TreeGrafter"/>
</dbReference>
<dbReference type="Gene3D" id="2.40.50.770">
    <property type="entry name" value="RecQ-mediated genome instability protein Rmi1, C-terminal domain"/>
    <property type="match status" value="1"/>
</dbReference>
<feature type="region of interest" description="Disordered" evidence="3">
    <location>
        <begin position="160"/>
        <end position="201"/>
    </location>
</feature>
<name>A0AB34JDK0_PRYPA</name>
<accession>A0AB34JDK0</accession>
<protein>
    <recommendedName>
        <fullName evidence="2">RecQ-mediated genome instability protein 1</fullName>
    </recommendedName>
</protein>
<evidence type="ECO:0000256" key="2">
    <source>
        <dbReference type="ARBA" id="ARBA00018987"/>
    </source>
</evidence>
<dbReference type="AlphaFoldDB" id="A0AB34JDK0"/>
<dbReference type="InterPro" id="IPR013894">
    <property type="entry name" value="RMI1_OB"/>
</dbReference>
<reference evidence="5 6" key="1">
    <citation type="journal article" date="2024" name="Science">
        <title>Giant polyketide synthase enzymes in the biosynthesis of giant marine polyether toxins.</title>
        <authorList>
            <person name="Fallon T.R."/>
            <person name="Shende V.V."/>
            <person name="Wierzbicki I.H."/>
            <person name="Pendleton A.L."/>
            <person name="Watervoot N.F."/>
            <person name="Auber R.P."/>
            <person name="Gonzalez D.J."/>
            <person name="Wisecaver J.H."/>
            <person name="Moore B.S."/>
        </authorList>
    </citation>
    <scope>NUCLEOTIDE SEQUENCE [LARGE SCALE GENOMIC DNA]</scope>
    <source>
        <strain evidence="5 6">12B1</strain>
    </source>
</reference>
<proteinExistence type="inferred from homology"/>
<evidence type="ECO:0000256" key="3">
    <source>
        <dbReference type="SAM" id="MobiDB-lite"/>
    </source>
</evidence>
<dbReference type="EMBL" id="JBGBPQ010000009">
    <property type="protein sequence ID" value="KAL1519641.1"/>
    <property type="molecule type" value="Genomic_DNA"/>
</dbReference>
<keyword evidence="6" id="KW-1185">Reference proteome</keyword>
<dbReference type="GO" id="GO:0016604">
    <property type="term" value="C:nuclear body"/>
    <property type="evidence" value="ECO:0007669"/>
    <property type="project" value="TreeGrafter"/>
</dbReference>
<evidence type="ECO:0000313" key="6">
    <source>
        <dbReference type="Proteomes" id="UP001515480"/>
    </source>
</evidence>
<comment type="similarity">
    <text evidence="1">Belongs to the RMI1 family.</text>
</comment>
<sequence>MRAPVQWLEGLRAHEQARRASTADAGGVQHMLHLDLSCIGGFASLPRDVIQMHGRCLIGPFFVQLQELWDVSLNDEQRRDRSNTPAEELTAEGKHRMLKLSLTDGLQELVGFEYQRIPELNARTQRGTKLLLHNVTVRRGMLVLTPACVTVIGGSAPGDGVDGQTSGSNVDAATAAAHGHTAEPARPAAGGEGAPPAVQSAQQFGQCGHACGSGTSGGCAPMGGRPDIAAGGSTSSCAGSTPQGRQEHNPTDEEASCPSVPRCTPSYRSDELPRSLPPAHPQPPHRFTPPPPSSQGMTSLPSQRSQASQPSGDAPSTPVDLTSSPPQRALADGSPGSQCQRPADAAAPSTGDSLSAASGAPLPIERDAADRSSPSNGPLARVGRLQTSLREVVQLFEANEHSWEERVLVEATCSRVLLLSADNNGEYE</sequence>
<dbReference type="Proteomes" id="UP001515480">
    <property type="component" value="Unassembled WGS sequence"/>
</dbReference>